<dbReference type="Pfam" id="PF00884">
    <property type="entry name" value="Sulfatase"/>
    <property type="match status" value="1"/>
</dbReference>
<evidence type="ECO:0000256" key="2">
    <source>
        <dbReference type="ARBA" id="ARBA00022801"/>
    </source>
</evidence>
<dbReference type="AlphaFoldDB" id="A0A2V3DPP4"/>
<evidence type="ECO:0000256" key="1">
    <source>
        <dbReference type="ARBA" id="ARBA00008779"/>
    </source>
</evidence>
<dbReference type="InterPro" id="IPR017850">
    <property type="entry name" value="Alkaline_phosphatase_core_sf"/>
</dbReference>
<evidence type="ECO:0000313" key="4">
    <source>
        <dbReference type="EMBL" id="PXA64952.1"/>
    </source>
</evidence>
<organism evidence="4 5">
    <name type="scientific">Arthrobacter psychrochitiniphilus</name>
    <dbReference type="NCBI Taxonomy" id="291045"/>
    <lineage>
        <taxon>Bacteria</taxon>
        <taxon>Bacillati</taxon>
        <taxon>Actinomycetota</taxon>
        <taxon>Actinomycetes</taxon>
        <taxon>Micrococcales</taxon>
        <taxon>Micrococcaceae</taxon>
        <taxon>Arthrobacter</taxon>
    </lineage>
</organism>
<comment type="similarity">
    <text evidence="1">Belongs to the sulfatase family.</text>
</comment>
<dbReference type="CDD" id="cd16148">
    <property type="entry name" value="sulfatase_like"/>
    <property type="match status" value="1"/>
</dbReference>
<keyword evidence="2" id="KW-0378">Hydrolase</keyword>
<dbReference type="OrthoDB" id="9777306at2"/>
<evidence type="ECO:0000313" key="5">
    <source>
        <dbReference type="Proteomes" id="UP000246303"/>
    </source>
</evidence>
<evidence type="ECO:0000259" key="3">
    <source>
        <dbReference type="Pfam" id="PF00884"/>
    </source>
</evidence>
<dbReference type="InterPro" id="IPR050738">
    <property type="entry name" value="Sulfatase"/>
</dbReference>
<dbReference type="Gene3D" id="3.40.720.10">
    <property type="entry name" value="Alkaline Phosphatase, subunit A"/>
    <property type="match status" value="1"/>
</dbReference>
<comment type="caution">
    <text evidence="4">The sequence shown here is derived from an EMBL/GenBank/DDBJ whole genome shotgun (WGS) entry which is preliminary data.</text>
</comment>
<dbReference type="GO" id="GO:0004065">
    <property type="term" value="F:arylsulfatase activity"/>
    <property type="evidence" value="ECO:0007669"/>
    <property type="project" value="TreeGrafter"/>
</dbReference>
<sequence>MKAIVILFDTLNRKFLPPYGNDWVKAPNFDRLAGRTATFDNCYGGSMPCMPARRELHTGRHNFLHRGWGPLEPFDDSVPEMLKQAGVYTHLATDHQHYWLDGGATYHPRFNTFELIRGQEGDEWKGQVADPDMAGVLPYSSNQALRRQDHINRGYMEEEKDHPQTGTFDAGLHFIESNHGEDNWMVQIETFDPHEPFFSYEQYKQLYPHDYDGPEFDWPDYKQVTESPQELEHLRYEYAALLSMCDASLGRVLDAMDEHDLWEDTMLIVCTDHGLLLGEHDWLGKNAPPFYDESIHTPLFIWDPRTGVRGQRRESLVQTIDLGPTLLDFFGVARTADMQGRSLQDTVSHDEPVREAGLFGIHGGHVNVTDGRYVYMRACAQPGNQPLVDYTLMPTSMRGRFSTEVMSQAELVPPLPFTKDMPVLRVPAYSYTDPHSFGTLLFDLKNDLDQQNPLQDDALELKMASLLVDLMRSNAAPPEQFVRLGLPEHGPVGSEHLLVAAQWEQVLSSRSGPVNAQEFFDGELSVNLPLRDLLASPAALAVLRMRLGALVDSPLPEEAMGMTLVEITNLAFGIIPHEALRGIDQDFQVLSRR</sequence>
<dbReference type="PANTHER" id="PTHR42693">
    <property type="entry name" value="ARYLSULFATASE FAMILY MEMBER"/>
    <property type="match status" value="1"/>
</dbReference>
<dbReference type="Proteomes" id="UP000246303">
    <property type="component" value="Unassembled WGS sequence"/>
</dbReference>
<gene>
    <name evidence="4" type="ORF">CVS29_12225</name>
</gene>
<dbReference type="EMBL" id="QHLZ01000007">
    <property type="protein sequence ID" value="PXA64952.1"/>
    <property type="molecule type" value="Genomic_DNA"/>
</dbReference>
<name>A0A2V3DPP4_9MICC</name>
<feature type="domain" description="Sulfatase N-terminal" evidence="3">
    <location>
        <begin position="4"/>
        <end position="332"/>
    </location>
</feature>
<dbReference type="SUPFAM" id="SSF53649">
    <property type="entry name" value="Alkaline phosphatase-like"/>
    <property type="match status" value="1"/>
</dbReference>
<dbReference type="PANTHER" id="PTHR42693:SF53">
    <property type="entry name" value="ENDO-4-O-SULFATASE"/>
    <property type="match status" value="1"/>
</dbReference>
<keyword evidence="5" id="KW-1185">Reference proteome</keyword>
<accession>A0A2V3DPP4</accession>
<proteinExistence type="inferred from homology"/>
<dbReference type="RefSeq" id="WP_110106616.1">
    <property type="nucleotide sequence ID" value="NZ_JACBZZ010000001.1"/>
</dbReference>
<reference evidence="4 5" key="1">
    <citation type="submission" date="2018-05" db="EMBL/GenBank/DDBJ databases">
        <title>Genetic diversity of glacier-inhabiting Cryobacterium bacteria in China and description of Cryobacterium mengkeensis sp. nov. and Arthrobacter glacialis sp. nov.</title>
        <authorList>
            <person name="Liu Q."/>
            <person name="Xin Y.-H."/>
        </authorList>
    </citation>
    <scope>NUCLEOTIDE SEQUENCE [LARGE SCALE GENOMIC DNA]</scope>
    <source>
        <strain evidence="4 5">GP3</strain>
    </source>
</reference>
<dbReference type="InterPro" id="IPR000917">
    <property type="entry name" value="Sulfatase_N"/>
</dbReference>
<protein>
    <submittedName>
        <fullName evidence="4">Sulfatase</fullName>
    </submittedName>
</protein>